<name>A0A8S1MA32_PARPR</name>
<keyword evidence="3" id="KW-0175">Coiled coil</keyword>
<keyword evidence="7" id="KW-1185">Reference proteome</keyword>
<proteinExistence type="inferred from homology"/>
<dbReference type="PROSITE" id="PS50003">
    <property type="entry name" value="PH_DOMAIN"/>
    <property type="match status" value="1"/>
</dbReference>
<keyword evidence="2" id="KW-0813">Transport</keyword>
<dbReference type="GO" id="GO:0006623">
    <property type="term" value="P:protein targeting to vacuole"/>
    <property type="evidence" value="ECO:0007669"/>
    <property type="project" value="TreeGrafter"/>
</dbReference>
<reference evidence="6" key="1">
    <citation type="submission" date="2021-01" db="EMBL/GenBank/DDBJ databases">
        <authorList>
            <consortium name="Genoscope - CEA"/>
            <person name="William W."/>
        </authorList>
    </citation>
    <scope>NUCLEOTIDE SEQUENCE</scope>
</reference>
<evidence type="ECO:0000256" key="3">
    <source>
        <dbReference type="SAM" id="Coils"/>
    </source>
</evidence>
<dbReference type="Pfam" id="PF12624">
    <property type="entry name" value="VPS13_N"/>
    <property type="match status" value="1"/>
</dbReference>
<dbReference type="OMA" id="TTDNQER"/>
<organism evidence="6 7">
    <name type="scientific">Paramecium primaurelia</name>
    <dbReference type="NCBI Taxonomy" id="5886"/>
    <lineage>
        <taxon>Eukaryota</taxon>
        <taxon>Sar</taxon>
        <taxon>Alveolata</taxon>
        <taxon>Ciliophora</taxon>
        <taxon>Intramacronucleata</taxon>
        <taxon>Oligohymenophorea</taxon>
        <taxon>Peniculida</taxon>
        <taxon>Parameciidae</taxon>
        <taxon>Paramecium</taxon>
    </lineage>
</organism>
<dbReference type="EMBL" id="CAJJDM010000053">
    <property type="protein sequence ID" value="CAD8074575.1"/>
    <property type="molecule type" value="Genomic_DNA"/>
</dbReference>
<dbReference type="PANTHER" id="PTHR16166:SF93">
    <property type="entry name" value="INTERMEMBRANE LIPID TRANSFER PROTEIN VPS13"/>
    <property type="match status" value="1"/>
</dbReference>
<feature type="compositionally biased region" description="Low complexity" evidence="4">
    <location>
        <begin position="772"/>
        <end position="788"/>
    </location>
</feature>
<dbReference type="InterPro" id="IPR026847">
    <property type="entry name" value="VPS13"/>
</dbReference>
<accession>A0A8S1MA32</accession>
<evidence type="ECO:0000256" key="2">
    <source>
        <dbReference type="ARBA" id="ARBA00022448"/>
    </source>
</evidence>
<comment type="similarity">
    <text evidence="1">Belongs to the VPS13 family.</text>
</comment>
<dbReference type="InterPro" id="IPR026854">
    <property type="entry name" value="VPS13_N"/>
</dbReference>
<protein>
    <recommendedName>
        <fullName evidence="5">PH domain-containing protein</fullName>
    </recommendedName>
</protein>
<feature type="coiled-coil region" evidence="3">
    <location>
        <begin position="1626"/>
        <end position="1653"/>
    </location>
</feature>
<dbReference type="Proteomes" id="UP000688137">
    <property type="component" value="Unassembled WGS sequence"/>
</dbReference>
<evidence type="ECO:0000256" key="1">
    <source>
        <dbReference type="ARBA" id="ARBA00006545"/>
    </source>
</evidence>
<evidence type="ECO:0000313" key="7">
    <source>
        <dbReference type="Proteomes" id="UP000688137"/>
    </source>
</evidence>
<dbReference type="Pfam" id="PF00169">
    <property type="entry name" value="PH"/>
    <property type="match status" value="1"/>
</dbReference>
<dbReference type="GO" id="GO:0045053">
    <property type="term" value="P:protein retention in Golgi apparatus"/>
    <property type="evidence" value="ECO:0007669"/>
    <property type="project" value="TreeGrafter"/>
</dbReference>
<gene>
    <name evidence="6" type="ORF">PPRIM_AZ9-3.1.T0530044</name>
</gene>
<feature type="region of interest" description="Disordered" evidence="4">
    <location>
        <begin position="772"/>
        <end position="796"/>
    </location>
</feature>
<dbReference type="InterPro" id="IPR001849">
    <property type="entry name" value="PH_domain"/>
</dbReference>
<dbReference type="PANTHER" id="PTHR16166">
    <property type="entry name" value="VACUOLAR PROTEIN SORTING-ASSOCIATED PROTEIN VPS13"/>
    <property type="match status" value="1"/>
</dbReference>
<evidence type="ECO:0000313" key="6">
    <source>
        <dbReference type="EMBL" id="CAD8074575.1"/>
    </source>
</evidence>
<evidence type="ECO:0000256" key="4">
    <source>
        <dbReference type="SAM" id="MobiDB-lite"/>
    </source>
</evidence>
<dbReference type="SMART" id="SM00233">
    <property type="entry name" value="PH"/>
    <property type="match status" value="1"/>
</dbReference>
<evidence type="ECO:0000259" key="5">
    <source>
        <dbReference type="PROSITE" id="PS50003"/>
    </source>
</evidence>
<feature type="region of interest" description="Disordered" evidence="4">
    <location>
        <begin position="631"/>
        <end position="662"/>
    </location>
</feature>
<sequence length="3655" mass="427903">MFEGLIQRVLLAIFGRFIDGLDKKQINLSFLKGNLVIENVSIKKEALEALQLPIELVYSSIQRIEINLPWNKLTTQRTEIKIHSVFLLVTTVSEDMWGLEEINYYKPKAAQVRAYIKKVMDEEIRKQETTTDNQERDQKEAGFFQKQITRIVDNLYISISDVHFRYEHCISKHSFSWGITINHITQQTVDSEWKISQTSQPYIHERKDSTFVNKQIQLSKLAMYWNSDDHYLILSGIIKPQHDKNIDVQKVIVKMDPYKIDLDLRQRTVYQIDEKMQARIQSRLQQELVYEPDNLTMGIKTSKSSKYIFCLNAVANVVQTYQNFRKVPEYKIKVELQEMDFKIKHTQYKEILKLVSIFNLYQYSAKQQMDQYLTTVLRPQPQDFLKMETNSLYLRSLFQYLVKAQIMEIRRKRFLEFEMNALQRKTTPSALLKSQHRELRQYQQIVIKTSITTLQMWAKQALEIYERAKEHHQIEQAFKKEIEKAYKPSAFMDEETYVYLEFRLSIVKGSLKLLRKHKNLEEGFTLLWKNFDFFLQKRRNNFEVEQIIQDMEVQMFSVEEKNDIIVPIVKKIKSYDIQEKPLIYFKLEKHPLSRPNYFTSIYLDVQKIEFMVFVASLQRVIAYFRMPPQDDKQQEGKVKENIRKNKKEQKNKNDDSDSEKKIETQTKNYISITIQSPIVIIPNQQINDLHSDCWVLKLGDLEIITVDDRQLPGFIKLGSDNYRRLGVSGDSVGKSRIVEQPLLTVHNEKNQLVSQFNFANVNSINPLEKSASLQHLQQPQQQNHQQQQHQRKHHKSQNYDNYVMKLKSVQLQYFSSIHYFYNYQKLSQTQRGMEILNNPLRMRSKKYDVLEDFSMELNLYFKKSSQANLPQTKINFELPSLTASINPEVPYTFQKLMQTINDLSADQSLSSILQQEKSKLIKYSSCKGILRKRGKFLRSWSSYFAVLSGWYIYLYQNESDVDYNQYVGLRDVVVSEAQQDIGVQNSFKIKSKKEIIYFQAKTTQEKNRWFKFIQQKIHDIKTKTNNLKIGSENTVPQQNDKGRREFEQTTKQIPKLNDELLTKYRFQIKRFQIELKYNQQSEILITFDQIKLLSLSGINDNYQEFTINSISIEDHGQSILRSIHYSQPNTPNILKVRPSITENKLLRKIKQVTDFQEEDAQQIHGAIRVRMCNTDSHQPSQPQSYIVAQLSSLEAHYLESFLTKINLFLVRPSLQKSKESTTDLSEFTDTTQQTTTMKYTQIPVSETKFMQTRYDQTKVNIKSVRSFTLQKSSVSDSDIHEGQQIESNEKLPESIIKVSILTQDIKLIVIVLEKEREKEKLNEFLQIQVNQISAVLTINDDEYFIEGHIQKIEIIDLKSLQGTRHMFLGKKEQKDKKKTKEEKSKKNIGIPGLTIFSNKQQIEKQMVQFKYSKFKIPINNDDISDDLYLIVRDCFIDYLHATIIKVLSLLEIAQKKKQANKEENEQDLELIKQKLNAPSFFKIKVLLENPKILIKPAGNINQSFELQIKSVSFELDASKEKNKIIEMSVRANKKQSQIVPQLDSLWWQIIVVSADTMRILIRSTTDLQYISNPFSGVLRIQTPMFVSEYETLFPNIVLNRNQEIRIKVTDIQLNILRNHYLFLLQVMQTQYEIQSLKTQKKRKQQQQVKKQQNQAALIFKLSKITIRLMDECNQYASQGQFFRPLLDLSLLDIVFQFKTNLSLQVQDLKSTYYQYPQQDDNNLIVRIQHVINNIVLERRKLEEFLDEDILENKVKEVKELINEMKMEFYNEQPVSRFDIDDKLSVKAILGEDTTDVSINIGESKYLINAYYLKTIALFFEVPKYEDDIKSQQSPSSSQQPIQTQYKQKQPLLNVNIILLKTLLITHNESLKNCLVLQLDSFIKLNDELNNQAHSNYHQKNNEQYSNQSNIKNRKLELSLTMSLFNTNFAAIQKISKQTKKKMILYPIKIEFIRNQFTCECDINYSNYKTDGQNELISNIIIQDLLKFDKIRINTSHNDYALILQTIKYQQEQIKLCDQFFSDDQESSVNETIIRLLPIKPSLVTEQTILSRNDTKRKSFLPGKSQLSRLKSSVLQGSQQKDEVMQVFYAAADQDMEIVKEEEILSEQEFQFETIKPSVKINKMKIKLDLLEIVLVNDINKSFAPLLLFRFNVEKFMFDQNHISKALTCQFQIELLYFNPVVSKMEPIIEPYSSELLIVQQNQYMQTIHINGQTQNLQILDMNLSTDMILNLYKTLTQWQQLDQDDEEDTFRRNESKKITRLASMKGISFKENQDNVTLFSLHNKSGYTLKVQKNGSEGLIEIANNDSKNYEVQSHDEDYAKTFESDTRLMIKFLDVSMAQNSISNVPINYAGVKKLQWNDQSQYYILSTQIENLQKTITIYSPYMFVNQTDCDLSIKLSCIKITKNFILKPGEQAAMPQELYKDDSFIVIHFSDSKYNKLTQPNEPIFIKRIFHDITIQIQHYPCYTLATLNTNLVQNVKYIEFKPAFILYNLLPVPLQFLFHSNENLEIQKLIINHYKKPNTITQYEKQQSALSRGNSLNHLQNDQHDNLVRSITVTEFNYTATIKIEAGLIEVVPQGELQLHWLKNGDHLGINLHVHGFELSQQQDIMQATQFELKDTIASQSCHIKVEKEQIKQTKLIYFSVQTCIINTTNQRLKYYTLKDQMPLILSGQNKEPKPDKECFESNYDKIQITDTIKYLMIGVDDCISNEVNVGILGSLGLQLKQKHGGIVSLNEFGIHISLANNVIRKGVYTKVIEIMPRFVILNNTGVQINICQSGYESQPKRLNPNERYHLIWPDCRLEKSIRIQKHGKYNWSGDLFINEIRSTNFFSSGTNENSQQLSNISIEQQKSRIFEKSGIYKQFNLKKYDPQEFLHYKESLPLQTSMLCQSSQDFFKDCLFLTAEITKVKATNFILLEQQNEENQLYKLVNKCRPFKIHYGQDSYNSFQEWVLDCDQTVPFSWEQPSHSFKLRVKFVYNQKVEHVEIIDFQQQESLQEIKFSNYFIWIKSEFQGQTRVITFQQVNETMRNMTNSHKREIEDIHKLIKLYISQLGISIITKRQNILLEANYIYMSGIELGIMQTENETTAQLRVKFFHIDNNTSLDTTTPVLMTLRRYYQVTHDRNYYFLEASCSFEHQVKAILLYNSIKIYIQPFQLQFDEEYIQVVLETIKQVKQCLQNQFELEYNGSPHSIKSLCFQTPQQRHYYLESMFQQNSSNPCIVWKSLEIKRSKKQVYIKEFVLSKIDLRFSFHKRFRTNIQYDENVFNLFSTAIGATVQNFNEAEIILDCFRLRSVYDSKEIVLQSIQDHYKSEIIRSILKIIGSIEIIGNPVKFVQQITNGVVDFVEMPIQGLRHGPLEFGVGLCKGTGSLLKNTVAGAFYSVNKVTGSISASVSLLTMDDDYLEKRRIFMLKRPDHVLDGLSQAGHCLYNGFSNGITGVVTQPYQETQKNGFKGFVKGTLKGLSGLVVKPIAGVLDASAKAAEGVVSTATHFDDKPNDTRIRYPRIFYEKSKYFQKYIALDAQVVNFLIGFMNGKYKDIEIVTCFYLKETETQLNNMQRQILSATKSIHECFKNTSKILILSYQYILVLENMTLVQEIMTKEIVEILQPIYGFLRLSTEFKPNIEINILLDEIELKKATALLDYLHQQVKSQYD</sequence>
<comment type="caution">
    <text evidence="6">The sequence shown here is derived from an EMBL/GenBank/DDBJ whole genome shotgun (WGS) entry which is preliminary data.</text>
</comment>
<feature type="domain" description="PH" evidence="5">
    <location>
        <begin position="923"/>
        <end position="1018"/>
    </location>
</feature>